<comment type="caution">
    <text evidence="3">The sequence shown here is derived from an EMBL/GenBank/DDBJ whole genome shotgun (WGS) entry which is preliminary data.</text>
</comment>
<dbReference type="InterPro" id="IPR025558">
    <property type="entry name" value="DUF4283"/>
</dbReference>
<gene>
    <name evidence="3" type="ORF">Salat_1794500</name>
</gene>
<dbReference type="PANTHER" id="PTHR31286:SF179">
    <property type="entry name" value="RNASE H TYPE-1 DOMAIN-CONTAINING PROTEIN"/>
    <property type="match status" value="1"/>
</dbReference>
<name>A0AAE1Y253_9LAMI</name>
<protein>
    <recommendedName>
        <fullName evidence="2">DUF4283 domain-containing protein</fullName>
    </recommendedName>
</protein>
<organism evidence="3 4">
    <name type="scientific">Sesamum alatum</name>
    <dbReference type="NCBI Taxonomy" id="300844"/>
    <lineage>
        <taxon>Eukaryota</taxon>
        <taxon>Viridiplantae</taxon>
        <taxon>Streptophyta</taxon>
        <taxon>Embryophyta</taxon>
        <taxon>Tracheophyta</taxon>
        <taxon>Spermatophyta</taxon>
        <taxon>Magnoliopsida</taxon>
        <taxon>eudicotyledons</taxon>
        <taxon>Gunneridae</taxon>
        <taxon>Pentapetalae</taxon>
        <taxon>asterids</taxon>
        <taxon>lamiids</taxon>
        <taxon>Lamiales</taxon>
        <taxon>Pedaliaceae</taxon>
        <taxon>Sesamum</taxon>
    </lineage>
</organism>
<reference evidence="3" key="1">
    <citation type="submission" date="2020-06" db="EMBL/GenBank/DDBJ databases">
        <authorList>
            <person name="Li T."/>
            <person name="Hu X."/>
            <person name="Zhang T."/>
            <person name="Song X."/>
            <person name="Zhang H."/>
            <person name="Dai N."/>
            <person name="Sheng W."/>
            <person name="Hou X."/>
            <person name="Wei L."/>
        </authorList>
    </citation>
    <scope>NUCLEOTIDE SEQUENCE</scope>
    <source>
        <strain evidence="3">3651</strain>
        <tissue evidence="3">Leaf</tissue>
    </source>
</reference>
<dbReference type="PANTHER" id="PTHR31286">
    <property type="entry name" value="GLYCINE-RICH CELL WALL STRUCTURAL PROTEIN 1.8-LIKE"/>
    <property type="match status" value="1"/>
</dbReference>
<dbReference type="Pfam" id="PF14111">
    <property type="entry name" value="DUF4283"/>
    <property type="match status" value="1"/>
</dbReference>
<evidence type="ECO:0000259" key="2">
    <source>
        <dbReference type="Pfam" id="PF14111"/>
    </source>
</evidence>
<evidence type="ECO:0000313" key="3">
    <source>
        <dbReference type="EMBL" id="KAK4422122.1"/>
    </source>
</evidence>
<feature type="domain" description="DUF4283" evidence="2">
    <location>
        <begin position="116"/>
        <end position="196"/>
    </location>
</feature>
<accession>A0AAE1Y253</accession>
<dbReference type="EMBL" id="JACGWO010000007">
    <property type="protein sequence ID" value="KAK4422122.1"/>
    <property type="molecule type" value="Genomic_DNA"/>
</dbReference>
<feature type="region of interest" description="Disordered" evidence="1">
    <location>
        <begin position="461"/>
        <end position="495"/>
    </location>
</feature>
<sequence length="731" mass="80648">MTDLPPTHRADSYEPPPTHPANPVDSPYNISSYSDFPPLNSISNPSIALQNSPPHDQYHQQPHPKALHPPHTHHSDLRKHFLIDAKPHPLGTKSCENGRPILTFSASETDALAAPFRLSLIGKFSHGSPQYRNLHRLIAGLGLKGGFTVSMMNTKHALISLSNESDYARLWIKRIWFVQGYPMRLLKWSPTFTPAQEPSTVPVWVCFPELPAYLFHKDALFAVGSMVGTPLQIEKSTLNQSKLTQARVCIEIDILKPRIEEFDILIHGIPIAQKVYHIGHLDADCYSRGNAPKPPPRIRTDVRNDVGDEFERNRKQSKDRNGTEIDAHNVLDKMTERLVPPARITADRGGCSKAAGQALQSPKHVGHQASECYTKGNAPKQSEGNNDTKIDAHKVIVNLTERIATPAIATVDKGECSKAAEQPLIPRDDHTHVKGNNLGDTTTDSGYRIATKLSYEHNDCCEGTTMENPPKPVGELNEEHEHGNGNAKVSKDAASNRQWAQVGNAYMMLDHDDDSNDAHGANTKPPDKEDTNRPGLHDLEGNSSEVNAMPICILHPACPTNFNPRDIEPGDAALTEQSPISKNQAERPQLDNVFFTYEEKMEFLNKRSKSCGPRIRLTRCKARRRKKQNAVVSVICAAAADAFRVAVAAFVLNKSSSSSFAVGDVVVALLIRLIRADSRDGPMLRLGQGTRCFWASNQTSWAAIFLLKIGSDLLLLRLLLLSSGPNGFGCE</sequence>
<proteinExistence type="predicted"/>
<dbReference type="InterPro" id="IPR040256">
    <property type="entry name" value="At4g02000-like"/>
</dbReference>
<feature type="region of interest" description="Disordered" evidence="1">
    <location>
        <begin position="509"/>
        <end position="538"/>
    </location>
</feature>
<feature type="compositionally biased region" description="Polar residues" evidence="1">
    <location>
        <begin position="28"/>
        <end position="52"/>
    </location>
</feature>
<reference evidence="3" key="2">
    <citation type="journal article" date="2024" name="Plant">
        <title>Genomic evolution and insights into agronomic trait innovations of Sesamum species.</title>
        <authorList>
            <person name="Miao H."/>
            <person name="Wang L."/>
            <person name="Qu L."/>
            <person name="Liu H."/>
            <person name="Sun Y."/>
            <person name="Le M."/>
            <person name="Wang Q."/>
            <person name="Wei S."/>
            <person name="Zheng Y."/>
            <person name="Lin W."/>
            <person name="Duan Y."/>
            <person name="Cao H."/>
            <person name="Xiong S."/>
            <person name="Wang X."/>
            <person name="Wei L."/>
            <person name="Li C."/>
            <person name="Ma Q."/>
            <person name="Ju M."/>
            <person name="Zhao R."/>
            <person name="Li G."/>
            <person name="Mu C."/>
            <person name="Tian Q."/>
            <person name="Mei H."/>
            <person name="Zhang T."/>
            <person name="Gao T."/>
            <person name="Zhang H."/>
        </authorList>
    </citation>
    <scope>NUCLEOTIDE SEQUENCE</scope>
    <source>
        <strain evidence="3">3651</strain>
    </source>
</reference>
<dbReference type="AlphaFoldDB" id="A0AAE1Y253"/>
<feature type="region of interest" description="Disordered" evidence="1">
    <location>
        <begin position="1"/>
        <end position="74"/>
    </location>
</feature>
<evidence type="ECO:0000313" key="4">
    <source>
        <dbReference type="Proteomes" id="UP001293254"/>
    </source>
</evidence>
<feature type="compositionally biased region" description="Basic and acidic residues" evidence="1">
    <location>
        <begin position="525"/>
        <end position="538"/>
    </location>
</feature>
<feature type="compositionally biased region" description="Basic and acidic residues" evidence="1">
    <location>
        <begin position="1"/>
        <end position="12"/>
    </location>
</feature>
<evidence type="ECO:0000256" key="1">
    <source>
        <dbReference type="SAM" id="MobiDB-lite"/>
    </source>
</evidence>
<dbReference type="Proteomes" id="UP001293254">
    <property type="component" value="Unassembled WGS sequence"/>
</dbReference>
<keyword evidence="4" id="KW-1185">Reference proteome</keyword>
<feature type="compositionally biased region" description="Low complexity" evidence="1">
    <location>
        <begin position="53"/>
        <end position="64"/>
    </location>
</feature>